<dbReference type="PIRSF" id="PIRSF000521">
    <property type="entry name" value="Transaminase_4ab_Lys_Orn"/>
    <property type="match status" value="1"/>
</dbReference>
<dbReference type="PANTHER" id="PTHR11986:SF79">
    <property type="entry name" value="ACETYLORNITHINE AMINOTRANSFERASE, MITOCHONDRIAL"/>
    <property type="match status" value="1"/>
</dbReference>
<keyword evidence="5" id="KW-0963">Cytoplasm</keyword>
<evidence type="ECO:0000256" key="3">
    <source>
        <dbReference type="ARBA" id="ARBA00022679"/>
    </source>
</evidence>
<dbReference type="CDD" id="cd00610">
    <property type="entry name" value="OAT_like"/>
    <property type="match status" value="1"/>
</dbReference>
<sequence>MDWIEKERNLIAQVYRRQNVILERGEGCYLYDINGRRYLDLVSGIACVSIGHSHPDFIEKVCGQLKKLVHVSNLYYTIPQIALAEKLRDITGMDKFFFCNSGTEAVEASLKFARKATGRKKFVAFKNAFHGRTMGALSVTYKEKFRKPFEPLLEHVEFAEYNRVEDLEKKVDFETSAVILELIQGEAGVFPADRDFVKAIFELKEKYGFLVIFDEVQTGFGRTGKWFAKEHYGFQPDIMAMAKAMASGFPIGCSAMSDEVAKKLEKGDHGSTFGGNPLACTASLATIEIIEKYKLVENAEKMGDYFMKRLRELFEDVRGKGLMIGVRVENAEEIVKKALEMGLLLNATSEENLRIVPPLIIRKEEVDLAIEILTALTKNR</sequence>
<feature type="binding site" evidence="5">
    <location>
        <begin position="214"/>
        <end position="217"/>
    </location>
    <ligand>
        <name>pyridoxal 5'-phosphate</name>
        <dbReference type="ChEBI" id="CHEBI:597326"/>
    </ligand>
</feature>
<keyword evidence="5" id="KW-0055">Arginine biosynthesis</keyword>
<dbReference type="HAMAP" id="MF_01107">
    <property type="entry name" value="ArgD_aminotrans_3"/>
    <property type="match status" value="1"/>
</dbReference>
<feature type="binding site" evidence="5">
    <location>
        <position position="271"/>
    </location>
    <ligand>
        <name>N(2)-acetyl-L-ornithine</name>
        <dbReference type="ChEBI" id="CHEBI:57805"/>
    </ligand>
</feature>
<dbReference type="UniPathway" id="UPA00068">
    <property type="reaction ID" value="UER00109"/>
</dbReference>
<feature type="binding site" evidence="5">
    <location>
        <position position="272"/>
    </location>
    <ligand>
        <name>pyridoxal 5'-phosphate</name>
        <dbReference type="ChEBI" id="CHEBI:597326"/>
    </ligand>
</feature>
<proteinExistence type="inferred from homology"/>
<dbReference type="GO" id="GO:0005737">
    <property type="term" value="C:cytoplasm"/>
    <property type="evidence" value="ECO:0007669"/>
    <property type="project" value="UniProtKB-SubCell"/>
</dbReference>
<keyword evidence="1 5" id="KW-0032">Aminotransferase</keyword>
<feature type="binding site" evidence="5">
    <location>
        <begin position="102"/>
        <end position="103"/>
    </location>
    <ligand>
        <name>pyridoxal 5'-phosphate</name>
        <dbReference type="ChEBI" id="CHEBI:597326"/>
    </ligand>
</feature>
<dbReference type="GO" id="GO:0042802">
    <property type="term" value="F:identical protein binding"/>
    <property type="evidence" value="ECO:0007669"/>
    <property type="project" value="TreeGrafter"/>
</dbReference>
<dbReference type="GO" id="GO:0003992">
    <property type="term" value="F:N2-acetyl-L-ornithine:2-oxoglutarate 5-aminotransferase activity"/>
    <property type="evidence" value="ECO:0007669"/>
    <property type="project" value="UniProtKB-UniRule"/>
</dbReference>
<evidence type="ECO:0000256" key="4">
    <source>
        <dbReference type="ARBA" id="ARBA00022898"/>
    </source>
</evidence>
<dbReference type="PANTHER" id="PTHR11986">
    <property type="entry name" value="AMINOTRANSFERASE CLASS III"/>
    <property type="match status" value="1"/>
</dbReference>
<dbReference type="Pfam" id="PF00202">
    <property type="entry name" value="Aminotran_3"/>
    <property type="match status" value="1"/>
</dbReference>
<dbReference type="GO" id="GO:0030170">
    <property type="term" value="F:pyridoxal phosphate binding"/>
    <property type="evidence" value="ECO:0007669"/>
    <property type="project" value="InterPro"/>
</dbReference>
<dbReference type="GO" id="GO:0006526">
    <property type="term" value="P:L-arginine biosynthetic process"/>
    <property type="evidence" value="ECO:0007669"/>
    <property type="project" value="UniProtKB-UniRule"/>
</dbReference>
<dbReference type="InterPro" id="IPR015424">
    <property type="entry name" value="PyrdxlP-dep_Trfase"/>
</dbReference>
<dbReference type="PROSITE" id="PS00600">
    <property type="entry name" value="AA_TRANSFER_CLASS_3"/>
    <property type="match status" value="1"/>
</dbReference>
<dbReference type="InterPro" id="IPR015422">
    <property type="entry name" value="PyrdxlP-dep_Trfase_small"/>
</dbReference>
<feature type="binding site" evidence="5">
    <location>
        <position position="129"/>
    </location>
    <ligand>
        <name>pyridoxal 5'-phosphate</name>
        <dbReference type="ChEBI" id="CHEBI:597326"/>
    </ligand>
</feature>
<dbReference type="InterPro" id="IPR015421">
    <property type="entry name" value="PyrdxlP-dep_Trfase_major"/>
</dbReference>
<comment type="pathway">
    <text evidence="5">Amino-acid biosynthesis; L-arginine biosynthesis; N(2)-acetyl-L-ornithine from L-glutamate: step 4/4.</text>
</comment>
<dbReference type="InterPro" id="IPR049704">
    <property type="entry name" value="Aminotrans_3_PPA_site"/>
</dbReference>
<gene>
    <name evidence="5" type="primary">argD</name>
    <name evidence="6" type="ORF">ENP88_04010</name>
</gene>
<comment type="subcellular location">
    <subcellularLocation>
        <location evidence="5">Cytoplasm</location>
    </subcellularLocation>
</comment>
<comment type="cofactor">
    <cofactor evidence="5">
        <name>pyridoxal 5'-phosphate</name>
        <dbReference type="ChEBI" id="CHEBI:597326"/>
    </cofactor>
    <text evidence="5">Binds 1 pyridoxal phosphate per subunit.</text>
</comment>
<dbReference type="EC" id="2.6.1.11" evidence="5"/>
<reference evidence="6" key="1">
    <citation type="journal article" date="2020" name="mSystems">
        <title>Genome- and Community-Level Interaction Insights into Carbon Utilization and Element Cycling Functions of Hydrothermarchaeota in Hydrothermal Sediment.</title>
        <authorList>
            <person name="Zhou Z."/>
            <person name="Liu Y."/>
            <person name="Xu W."/>
            <person name="Pan J."/>
            <person name="Luo Z.H."/>
            <person name="Li M."/>
        </authorList>
    </citation>
    <scope>NUCLEOTIDE SEQUENCE [LARGE SCALE GENOMIC DNA]</scope>
    <source>
        <strain evidence="6">SpSt-26</strain>
    </source>
</reference>
<dbReference type="Gene3D" id="3.90.1150.10">
    <property type="entry name" value="Aspartate Aminotransferase, domain 1"/>
    <property type="match status" value="1"/>
</dbReference>
<dbReference type="Gene3D" id="3.40.640.10">
    <property type="entry name" value="Type I PLP-dependent aspartate aminotransferase-like (Major domain)"/>
    <property type="match status" value="1"/>
</dbReference>
<comment type="caution">
    <text evidence="6">The sequence shown here is derived from an EMBL/GenBank/DDBJ whole genome shotgun (WGS) entry which is preliminary data.</text>
</comment>
<comment type="miscellaneous">
    <text evidence="5">May also have succinyldiaminopimelate aminotransferase activity, thus carrying out the corresponding step in lysine biosynthesis.</text>
</comment>
<accession>A0A7J2TI60</accession>
<dbReference type="InterPro" id="IPR050103">
    <property type="entry name" value="Class-III_PLP-dep_AT"/>
</dbReference>
<keyword evidence="3 5" id="KW-0808">Transferase</keyword>
<feature type="binding site" evidence="5">
    <location>
        <position position="132"/>
    </location>
    <ligand>
        <name>N(2)-acetyl-L-ornithine</name>
        <dbReference type="ChEBI" id="CHEBI:57805"/>
    </ligand>
</feature>
<keyword evidence="4 5" id="KW-0663">Pyridoxal phosphate</keyword>
<evidence type="ECO:0000256" key="2">
    <source>
        <dbReference type="ARBA" id="ARBA00022605"/>
    </source>
</evidence>
<feature type="modified residue" description="N6-(pyridoxal phosphate)lysine" evidence="5">
    <location>
        <position position="243"/>
    </location>
</feature>
<comment type="catalytic activity">
    <reaction evidence="5">
        <text>N(2)-acetyl-L-ornithine + 2-oxoglutarate = N-acetyl-L-glutamate 5-semialdehyde + L-glutamate</text>
        <dbReference type="Rhea" id="RHEA:18049"/>
        <dbReference type="ChEBI" id="CHEBI:16810"/>
        <dbReference type="ChEBI" id="CHEBI:29123"/>
        <dbReference type="ChEBI" id="CHEBI:29985"/>
        <dbReference type="ChEBI" id="CHEBI:57805"/>
        <dbReference type="EC" id="2.6.1.11"/>
    </reaction>
</comment>
<dbReference type="InterPro" id="IPR004636">
    <property type="entry name" value="AcOrn/SuccOrn_fam"/>
</dbReference>
<protein>
    <recommendedName>
        <fullName evidence="5">Acetylornithine aminotransferase</fullName>
        <shortName evidence="5">ACOAT</shortName>
        <ecNumber evidence="5">2.6.1.11</ecNumber>
    </recommendedName>
</protein>
<dbReference type="AlphaFoldDB" id="A0A7J2TI60"/>
<name>A0A7J2TI60_ARCFL</name>
<evidence type="ECO:0000256" key="5">
    <source>
        <dbReference type="HAMAP-Rule" id="MF_01107"/>
    </source>
</evidence>
<comment type="subunit">
    <text evidence="5">Homodimer.</text>
</comment>
<dbReference type="SUPFAM" id="SSF53383">
    <property type="entry name" value="PLP-dependent transferases"/>
    <property type="match status" value="1"/>
</dbReference>
<keyword evidence="2 5" id="KW-0028">Amino-acid biosynthesis</keyword>
<dbReference type="InterPro" id="IPR005814">
    <property type="entry name" value="Aminotrans_3"/>
</dbReference>
<organism evidence="6">
    <name type="scientific">Archaeoglobus fulgidus</name>
    <dbReference type="NCBI Taxonomy" id="2234"/>
    <lineage>
        <taxon>Archaea</taxon>
        <taxon>Methanobacteriati</taxon>
        <taxon>Methanobacteriota</taxon>
        <taxon>Archaeoglobi</taxon>
        <taxon>Archaeoglobales</taxon>
        <taxon>Archaeoglobaceae</taxon>
        <taxon>Archaeoglobus</taxon>
    </lineage>
</organism>
<dbReference type="FunFam" id="3.40.640.10:FF:000004">
    <property type="entry name" value="Acetylornithine aminotransferase"/>
    <property type="match status" value="1"/>
</dbReference>
<evidence type="ECO:0000313" key="6">
    <source>
        <dbReference type="EMBL" id="HEH35310.1"/>
    </source>
</evidence>
<comment type="similarity">
    <text evidence="5">Belongs to the class-III pyridoxal-phosphate-dependent aminotransferase family. ArgD subfamily.</text>
</comment>
<dbReference type="NCBIfam" id="NF002325">
    <property type="entry name" value="PRK01278.1"/>
    <property type="match status" value="1"/>
</dbReference>
<dbReference type="NCBIfam" id="TIGR00707">
    <property type="entry name" value="argD"/>
    <property type="match status" value="1"/>
</dbReference>
<evidence type="ECO:0000256" key="1">
    <source>
        <dbReference type="ARBA" id="ARBA00022576"/>
    </source>
</evidence>
<dbReference type="EMBL" id="DSLA01000061">
    <property type="protein sequence ID" value="HEH35310.1"/>
    <property type="molecule type" value="Genomic_DNA"/>
</dbReference>